<reference evidence="3 4" key="1">
    <citation type="journal article" date="2016" name="Mol. Biol. Evol.">
        <title>Comparative Genomics of Early-Diverging Mushroom-Forming Fungi Provides Insights into the Origins of Lignocellulose Decay Capabilities.</title>
        <authorList>
            <person name="Nagy L.G."/>
            <person name="Riley R."/>
            <person name="Tritt A."/>
            <person name="Adam C."/>
            <person name="Daum C."/>
            <person name="Floudas D."/>
            <person name="Sun H."/>
            <person name="Yadav J.S."/>
            <person name="Pangilinan J."/>
            <person name="Larsson K.H."/>
            <person name="Matsuura K."/>
            <person name="Barry K."/>
            <person name="Labutti K."/>
            <person name="Kuo R."/>
            <person name="Ohm R.A."/>
            <person name="Bhattacharya S.S."/>
            <person name="Shirouzu T."/>
            <person name="Yoshinaga Y."/>
            <person name="Martin F.M."/>
            <person name="Grigoriev I.V."/>
            <person name="Hibbett D.S."/>
        </authorList>
    </citation>
    <scope>NUCLEOTIDE SEQUENCE [LARGE SCALE GENOMIC DNA]</scope>
    <source>
        <strain evidence="3 4">CBS 109695</strain>
    </source>
</reference>
<dbReference type="AlphaFoldDB" id="A0A167XQK1"/>
<evidence type="ECO:0000256" key="2">
    <source>
        <dbReference type="SAM" id="SignalP"/>
    </source>
</evidence>
<gene>
    <name evidence="3" type="ORF">FIBSPDRAFT_902044</name>
</gene>
<accession>A0A167XQK1</accession>
<feature type="region of interest" description="Disordered" evidence="1">
    <location>
        <begin position="101"/>
        <end position="124"/>
    </location>
</feature>
<feature type="signal peptide" evidence="2">
    <location>
        <begin position="1"/>
        <end position="24"/>
    </location>
</feature>
<evidence type="ECO:0000313" key="3">
    <source>
        <dbReference type="EMBL" id="KZP07459.1"/>
    </source>
</evidence>
<dbReference type="Proteomes" id="UP000076532">
    <property type="component" value="Unassembled WGS sequence"/>
</dbReference>
<keyword evidence="2" id="KW-0732">Signal</keyword>
<organism evidence="3 4">
    <name type="scientific">Athelia psychrophila</name>
    <dbReference type="NCBI Taxonomy" id="1759441"/>
    <lineage>
        <taxon>Eukaryota</taxon>
        <taxon>Fungi</taxon>
        <taxon>Dikarya</taxon>
        <taxon>Basidiomycota</taxon>
        <taxon>Agaricomycotina</taxon>
        <taxon>Agaricomycetes</taxon>
        <taxon>Agaricomycetidae</taxon>
        <taxon>Atheliales</taxon>
        <taxon>Atheliaceae</taxon>
        <taxon>Athelia</taxon>
    </lineage>
</organism>
<feature type="chain" id="PRO_5007894502" evidence="2">
    <location>
        <begin position="25"/>
        <end position="270"/>
    </location>
</feature>
<sequence length="270" mass="29468">MFLTLQVFLCNSCALFFSQMSALAGELKGNNGREVDRRAHDRAACAAEKEQRELAPDSVMANFIHLDAAVDSDAGDPNTIPPTKVPEHDEAVLPISTTLSVNTSLTGQPRQEARGPQQPSSAHIASPLAAPLPASHLPDVAHRGLEVHRTAATQTRLGPNSLASRLAKSAAENVHLVMRLVMHLVMHLMPRLGSAGDPRMAVKRQIQYFKYCHCIIVQRQWQSSPSTPALLHSLEKDETIQMTNFMGPMPSPVQLMLSAVMCTTWIQCLA</sequence>
<proteinExistence type="predicted"/>
<dbReference type="EMBL" id="KV417750">
    <property type="protein sequence ID" value="KZP07459.1"/>
    <property type="molecule type" value="Genomic_DNA"/>
</dbReference>
<evidence type="ECO:0000313" key="4">
    <source>
        <dbReference type="Proteomes" id="UP000076532"/>
    </source>
</evidence>
<name>A0A167XQK1_9AGAM</name>
<protein>
    <submittedName>
        <fullName evidence="3">Uncharacterized protein</fullName>
    </submittedName>
</protein>
<evidence type="ECO:0000256" key="1">
    <source>
        <dbReference type="SAM" id="MobiDB-lite"/>
    </source>
</evidence>
<keyword evidence="4" id="KW-1185">Reference proteome</keyword>